<evidence type="ECO:0000313" key="1">
    <source>
        <dbReference type="EMBL" id="MDH4571785.1"/>
    </source>
</evidence>
<name>A0ABT6I3I6_9GAMM</name>
<evidence type="ECO:0000313" key="2">
    <source>
        <dbReference type="Proteomes" id="UP001162135"/>
    </source>
</evidence>
<reference evidence="1" key="2">
    <citation type="submission" date="2017-11" db="EMBL/GenBank/DDBJ databases">
        <authorList>
            <person name="Das S.K."/>
        </authorList>
    </citation>
    <scope>NUCLEOTIDE SEQUENCE</scope>
    <source>
        <strain evidence="1">S4-41</strain>
    </source>
</reference>
<comment type="caution">
    <text evidence="1">The sequence shown here is derived from an EMBL/GenBank/DDBJ whole genome shotgun (WGS) entry which is preliminary data.</text>
</comment>
<gene>
    <name evidence="1" type="ORF">CUR86_04440</name>
</gene>
<accession>A0ABT6I3I6</accession>
<organism evidence="1 2">
    <name type="scientific">Salinicola acroporae</name>
    <dbReference type="NCBI Taxonomy" id="1541440"/>
    <lineage>
        <taxon>Bacteria</taxon>
        <taxon>Pseudomonadati</taxon>
        <taxon>Pseudomonadota</taxon>
        <taxon>Gammaproteobacteria</taxon>
        <taxon>Oceanospirillales</taxon>
        <taxon>Halomonadaceae</taxon>
        <taxon>Salinicola</taxon>
    </lineage>
</organism>
<keyword evidence="2" id="KW-1185">Reference proteome</keyword>
<dbReference type="Proteomes" id="UP001162135">
    <property type="component" value="Unassembled WGS sequence"/>
</dbReference>
<sequence>MSEETAVMSSKPLATTRATRHFAPLLMLTLLAGCQSSMGPMSWTSGYRQVALAAPGTAETAPGARMATLPNLCQAAPDAEGLVTLPPGCANDLNLQLMVANPQDLVRGREMGPPMAGPIANAARERLDDRGRANERRAMLEGEARSAMGDTATTDGL</sequence>
<protein>
    <submittedName>
        <fullName evidence="1">Uncharacterized protein</fullName>
    </submittedName>
</protein>
<proteinExistence type="predicted"/>
<reference evidence="1" key="1">
    <citation type="journal article" date="2015" name="Antonie Van Leeuwenhoek">
        <title>Comparative 16S rRNA signatures and multilocus sequence analysis for the genus Salinicola and description of Salinicola acroporae sp. nov., isolated from coral Acropora digitifera.</title>
        <authorList>
            <person name="Lepcha R.T."/>
            <person name="Poddar A."/>
            <person name="Schumann P."/>
            <person name="Das S.K."/>
        </authorList>
    </citation>
    <scope>NUCLEOTIDE SEQUENCE</scope>
    <source>
        <strain evidence="1">S4-41</strain>
    </source>
</reference>
<dbReference type="EMBL" id="PGFS01000001">
    <property type="protein sequence ID" value="MDH4571785.1"/>
    <property type="molecule type" value="Genomic_DNA"/>
</dbReference>